<feature type="compositionally biased region" description="Polar residues" evidence="6">
    <location>
        <begin position="341"/>
        <end position="354"/>
    </location>
</feature>
<dbReference type="GO" id="GO:0005524">
    <property type="term" value="F:ATP binding"/>
    <property type="evidence" value="ECO:0007669"/>
    <property type="project" value="UniProtKB-KW"/>
</dbReference>
<dbReference type="GO" id="GO:0004674">
    <property type="term" value="F:protein serine/threonine kinase activity"/>
    <property type="evidence" value="ECO:0007669"/>
    <property type="project" value="UniProtKB-KW"/>
</dbReference>
<dbReference type="EMBL" id="AJVK01019335">
    <property type="status" value="NOT_ANNOTATED_CDS"/>
    <property type="molecule type" value="Genomic_DNA"/>
</dbReference>
<accession>A0A1B0EYP2</accession>
<feature type="region of interest" description="Disordered" evidence="6">
    <location>
        <begin position="384"/>
        <end position="403"/>
    </location>
</feature>
<evidence type="ECO:0000256" key="1">
    <source>
        <dbReference type="ARBA" id="ARBA00022527"/>
    </source>
</evidence>
<dbReference type="PROSITE" id="PS00108">
    <property type="entry name" value="PROTEIN_KINASE_ST"/>
    <property type="match status" value="1"/>
</dbReference>
<dbReference type="AlphaFoldDB" id="A0A1B0EYP2"/>
<dbReference type="SMART" id="SM00220">
    <property type="entry name" value="S_TKc"/>
    <property type="match status" value="1"/>
</dbReference>
<dbReference type="EMBL" id="AJVK01019336">
    <property type="status" value="NOT_ANNOTATED_CDS"/>
    <property type="molecule type" value="Genomic_DNA"/>
</dbReference>
<dbReference type="GO" id="GO:0035556">
    <property type="term" value="P:intracellular signal transduction"/>
    <property type="evidence" value="ECO:0007669"/>
    <property type="project" value="TreeGrafter"/>
</dbReference>
<dbReference type="GO" id="GO:0005634">
    <property type="term" value="C:nucleus"/>
    <property type="evidence" value="ECO:0007669"/>
    <property type="project" value="TreeGrafter"/>
</dbReference>
<dbReference type="EnsemblMetazoa" id="PPAI010903-RA">
    <property type="protein sequence ID" value="PPAI010903-PA"/>
    <property type="gene ID" value="PPAI010903"/>
</dbReference>
<feature type="compositionally biased region" description="Basic and acidic residues" evidence="6">
    <location>
        <begin position="459"/>
        <end position="482"/>
    </location>
</feature>
<evidence type="ECO:0000256" key="3">
    <source>
        <dbReference type="ARBA" id="ARBA00022741"/>
    </source>
</evidence>
<dbReference type="CDD" id="cd14103">
    <property type="entry name" value="STKc_MLCK"/>
    <property type="match status" value="1"/>
</dbReference>
<keyword evidence="1" id="KW-0723">Serine/threonine-protein kinase</keyword>
<evidence type="ECO:0000313" key="7">
    <source>
        <dbReference type="EnsemblMetazoa" id="PPAI010903-PA"/>
    </source>
</evidence>
<keyword evidence="8" id="KW-1185">Reference proteome</keyword>
<dbReference type="InterPro" id="IPR000719">
    <property type="entry name" value="Prot_kinase_dom"/>
</dbReference>
<protein>
    <submittedName>
        <fullName evidence="7">Uncharacterized protein</fullName>
    </submittedName>
</protein>
<feature type="region of interest" description="Disordered" evidence="6">
    <location>
        <begin position="455"/>
        <end position="525"/>
    </location>
</feature>
<dbReference type="PANTHER" id="PTHR24342">
    <property type="entry name" value="SERINE/THREONINE-PROTEIN KINASE 17"/>
    <property type="match status" value="1"/>
</dbReference>
<dbReference type="Gene3D" id="1.10.510.10">
    <property type="entry name" value="Transferase(Phosphotransferase) domain 1"/>
    <property type="match status" value="1"/>
</dbReference>
<reference evidence="7" key="1">
    <citation type="submission" date="2022-08" db="UniProtKB">
        <authorList>
            <consortium name="EnsemblMetazoa"/>
        </authorList>
    </citation>
    <scope>IDENTIFICATION</scope>
    <source>
        <strain evidence="7">Israel</strain>
    </source>
</reference>
<keyword evidence="5" id="KW-0067">ATP-binding</keyword>
<evidence type="ECO:0000313" key="8">
    <source>
        <dbReference type="Proteomes" id="UP000092462"/>
    </source>
</evidence>
<organism evidence="7 8">
    <name type="scientific">Phlebotomus papatasi</name>
    <name type="common">Sandfly</name>
    <dbReference type="NCBI Taxonomy" id="29031"/>
    <lineage>
        <taxon>Eukaryota</taxon>
        <taxon>Metazoa</taxon>
        <taxon>Ecdysozoa</taxon>
        <taxon>Arthropoda</taxon>
        <taxon>Hexapoda</taxon>
        <taxon>Insecta</taxon>
        <taxon>Pterygota</taxon>
        <taxon>Neoptera</taxon>
        <taxon>Endopterygota</taxon>
        <taxon>Diptera</taxon>
        <taxon>Nematocera</taxon>
        <taxon>Psychodoidea</taxon>
        <taxon>Psychodidae</taxon>
        <taxon>Phlebotomus</taxon>
        <taxon>Phlebotomus</taxon>
    </lineage>
</organism>
<evidence type="ECO:0000256" key="2">
    <source>
        <dbReference type="ARBA" id="ARBA00022679"/>
    </source>
</evidence>
<evidence type="ECO:0000256" key="4">
    <source>
        <dbReference type="ARBA" id="ARBA00022777"/>
    </source>
</evidence>
<feature type="compositionally biased region" description="Polar residues" evidence="6">
    <location>
        <begin position="385"/>
        <end position="403"/>
    </location>
</feature>
<dbReference type="VEuPathDB" id="VectorBase:PPAI010903"/>
<dbReference type="FunFam" id="1.10.510.10:FF:000594">
    <property type="entry name" value="Myosin light chain kinase isoform-III"/>
    <property type="match status" value="1"/>
</dbReference>
<sequence>MIKEIGSAFDILFSRGKFGTVYKCREKSTGLELAGKFVPIPKREDRRNVEREVEIMNSLHHPRIIQLYDAFEFGKMMCVVLELIEGGELFERVIDDDFILTEKACIVFVRQLCEAMEFVHRKNILHLDLKPENIMCLTREGNRIKIIDFGLARKFDPDKKLQVLFGTPEFVAPEVVNFDSISYGTDMWSVGVICYVLLSGLSPFMGETDIETMANVTISKYDFDDDAFRDVSSEAIDFISRLLVKDAEARMTATECLEHKWLKRRPPRPIPATKPLVVPPPKFIKDPSPVPASKIQEPQPEKLDTTKDNLKTFVERWGEHPNSPYIFDTDAQFIAPLSEDSGSMSTQPINDGNLSSRGCSPSPCGSVSSSQDVADTENELKDLDNQSPEILNGGENWSESPKPTNKMFREYLQCFERRNSDSNFVLKHSNSMEKINLADEIKKLSERLLMLSAIPTDQNAEKESKTQDKVEKEKEKEKEKAKTTPKSNDKPTVNGKSPKMTPKIKKEPEVKPEIPDKKTKSNLLDTFNRSINQANNEKNEEMQETIFRGVSGFFNVDGLVLMR</sequence>
<keyword evidence="3" id="KW-0547">Nucleotide-binding</keyword>
<evidence type="ECO:0000256" key="5">
    <source>
        <dbReference type="ARBA" id="ARBA00022840"/>
    </source>
</evidence>
<keyword evidence="2" id="KW-0808">Transferase</keyword>
<dbReference type="Gene3D" id="3.30.200.20">
    <property type="entry name" value="Phosphorylase Kinase, domain 1"/>
    <property type="match status" value="1"/>
</dbReference>
<keyword evidence="4" id="KW-0418">Kinase</keyword>
<name>A0A1B0EYP2_PHLPP</name>
<feature type="region of interest" description="Disordered" evidence="6">
    <location>
        <begin position="341"/>
        <end position="377"/>
    </location>
</feature>
<proteinExistence type="predicted"/>
<dbReference type="InterPro" id="IPR011009">
    <property type="entry name" value="Kinase-like_dom_sf"/>
</dbReference>
<dbReference type="InterPro" id="IPR008271">
    <property type="entry name" value="Ser/Thr_kinase_AS"/>
</dbReference>
<dbReference type="PROSITE" id="PS50011">
    <property type="entry name" value="PROTEIN_KINASE_DOM"/>
    <property type="match status" value="1"/>
</dbReference>
<dbReference type="Pfam" id="PF00069">
    <property type="entry name" value="Pkinase"/>
    <property type="match status" value="1"/>
</dbReference>
<dbReference type="GO" id="GO:0043065">
    <property type="term" value="P:positive regulation of apoptotic process"/>
    <property type="evidence" value="ECO:0007669"/>
    <property type="project" value="TreeGrafter"/>
</dbReference>
<dbReference type="VEuPathDB" id="VectorBase:PPAPM1_004950"/>
<dbReference type="SUPFAM" id="SSF56112">
    <property type="entry name" value="Protein kinase-like (PK-like)"/>
    <property type="match status" value="1"/>
</dbReference>
<dbReference type="PANTHER" id="PTHR24342:SF20">
    <property type="entry name" value="MYOSIN LIGHT CHAIN KINASE, SMOOTH MUSCLE"/>
    <property type="match status" value="1"/>
</dbReference>
<evidence type="ECO:0000256" key="6">
    <source>
        <dbReference type="SAM" id="MobiDB-lite"/>
    </source>
</evidence>
<dbReference type="Proteomes" id="UP000092462">
    <property type="component" value="Unassembled WGS sequence"/>
</dbReference>
<feature type="compositionally biased region" description="Basic and acidic residues" evidence="6">
    <location>
        <begin position="504"/>
        <end position="519"/>
    </location>
</feature>
<feature type="compositionally biased region" description="Low complexity" evidence="6">
    <location>
        <begin position="355"/>
        <end position="370"/>
    </location>
</feature>